<feature type="region of interest" description="Disordered" evidence="2">
    <location>
        <begin position="538"/>
        <end position="785"/>
    </location>
</feature>
<dbReference type="GO" id="GO:0005783">
    <property type="term" value="C:endoplasmic reticulum"/>
    <property type="evidence" value="ECO:0007669"/>
    <property type="project" value="TreeGrafter"/>
</dbReference>
<feature type="compositionally biased region" description="Polar residues" evidence="2">
    <location>
        <begin position="376"/>
        <end position="396"/>
    </location>
</feature>
<feature type="compositionally biased region" description="Basic and acidic residues" evidence="2">
    <location>
        <begin position="180"/>
        <end position="196"/>
    </location>
</feature>
<feature type="compositionally biased region" description="Low complexity" evidence="2">
    <location>
        <begin position="97"/>
        <end position="126"/>
    </location>
</feature>
<dbReference type="PANTHER" id="PTHR46515">
    <property type="entry name" value="TATA ELEMENT MODULATORY FACTOR TMF1"/>
    <property type="match status" value="1"/>
</dbReference>
<keyword evidence="4" id="KW-1185">Reference proteome</keyword>
<feature type="compositionally biased region" description="Acidic residues" evidence="2">
    <location>
        <begin position="303"/>
        <end position="316"/>
    </location>
</feature>
<name>A0A3S1HZ18_ELYCH</name>
<feature type="compositionally biased region" description="Polar residues" evidence="2">
    <location>
        <begin position="555"/>
        <end position="569"/>
    </location>
</feature>
<dbReference type="AlphaFoldDB" id="A0A3S1HZ18"/>
<feature type="compositionally biased region" description="Basic and acidic residues" evidence="2">
    <location>
        <begin position="1003"/>
        <end position="1012"/>
    </location>
</feature>
<feature type="compositionally biased region" description="Basic and acidic residues" evidence="2">
    <location>
        <begin position="57"/>
        <end position="66"/>
    </location>
</feature>
<feature type="compositionally biased region" description="Basic and acidic residues" evidence="2">
    <location>
        <begin position="652"/>
        <end position="669"/>
    </location>
</feature>
<sequence>MSWWDTSSISNLASQALKNAQKKIDKVLDIEADQKSGRPKKKRASLQGDESTPASKGDAKEEKGGSHDFWSGWMGKSEEENSATSPSQASSWHLPWASPSEEAQASASGAPSSDQRSLSSGRLSRLSSRRKEAAKEALSSPQTDQEGLKQKDCEVTSEEKAPDVQNEKSLAEEAETVSPLREEGTVEPVPARKTDSVSECVIESEGNKVEDKLDIDEVKSPHNAESVKEDKLDNSSKNVDQSEIETSETVASDSYKLTSETEEQNTVSEPDPVSQDLPNKDFPSQLALEDQNQEWSESGWQDVDAELVIEEDEDENVDKACEISSVSEPPHESAEHKPPIEDESTEIHHLENDVDVPKEESAEPSLPEGHVEDGMDSNQISEPTTLNTTPGQTELDPSSDAPDPHVPHTAGNAHESGDSIATSVSQEEESNRDAFFEPEMGFESKTVAEGSLVQLNTAPELGEESTSASSDMSVVNDPDNRSWEEVEDVKSISQASEEKVLSQEYVDVGASQVVSLDGSALSSDDCLQSSYELDLDGALNSSVHDPEVSRDLACSTGSSDTSRLDSSADTVIVERTHQDSDPPADTGYSLFGTDSTDAPQNQEEAEDKTDSPDPDASQDSSSTHSTYVKSLIQDAMDDLSNKTEDSGSDNHSNSEVKSESSKVDSEIEKSVYSGHESSDDIETNTSSDIEILSAPHSNGEGASGDDVTKFHTPFDLTPLRLAQQGGQHREGSDSRSTSSSNSKAEEGERLSPERGEGTSWRDDDISHHELSSVKEEGPDSPYHPQRLLKLAEAVISQELRGGQKLAEMAEVLQAREAKLISLSKENHSLAEDVSILRCQLKKAEEARDAEAADLDALTQEFTQRIGDAEKKMQTVLKEKDRLKQQLSSAEKELERRSGDADVEAMLEEKRQQVEELLLEGEKLSKQQLQSSTIIKKLRAKEKESDATITSQKKKLEDQTAELDHLKLVLNSKEDMEKKQNEAIGQLNSAVQKQEKELAKIRSDLEDAQEKSRGLQVALDNSY</sequence>
<evidence type="ECO:0000256" key="2">
    <source>
        <dbReference type="SAM" id="MobiDB-lite"/>
    </source>
</evidence>
<dbReference type="InterPro" id="IPR052602">
    <property type="entry name" value="Growth_transcription_reg"/>
</dbReference>
<feature type="compositionally biased region" description="Basic and acidic residues" evidence="2">
    <location>
        <begin position="329"/>
        <end position="361"/>
    </location>
</feature>
<dbReference type="OrthoDB" id="74178at2759"/>
<keyword evidence="1" id="KW-0175">Coiled coil</keyword>
<feature type="non-terminal residue" evidence="3">
    <location>
        <position position="1022"/>
    </location>
</feature>
<comment type="caution">
    <text evidence="3">The sequence shown here is derived from an EMBL/GenBank/DDBJ whole genome shotgun (WGS) entry which is preliminary data.</text>
</comment>
<feature type="compositionally biased region" description="Polar residues" evidence="2">
    <location>
        <begin position="82"/>
        <end position="91"/>
    </location>
</feature>
<feature type="compositionally biased region" description="Basic and acidic residues" evidence="2">
    <location>
        <begin position="205"/>
        <end position="234"/>
    </location>
</feature>
<dbReference type="Proteomes" id="UP000271974">
    <property type="component" value="Unassembled WGS sequence"/>
</dbReference>
<protein>
    <recommendedName>
        <fullName evidence="5">TATA element modulatory factor 1 TATA binding domain-containing protein</fullName>
    </recommendedName>
</protein>
<proteinExistence type="predicted"/>
<feature type="compositionally biased region" description="Basic and acidic residues" evidence="2">
    <location>
        <begin position="743"/>
        <end position="777"/>
    </location>
</feature>
<feature type="region of interest" description="Disordered" evidence="2">
    <location>
        <begin position="29"/>
        <end position="495"/>
    </location>
</feature>
<evidence type="ECO:0008006" key="5">
    <source>
        <dbReference type="Google" id="ProtNLM"/>
    </source>
</evidence>
<feature type="compositionally biased region" description="Basic and acidic residues" evidence="2">
    <location>
        <begin position="146"/>
        <end position="171"/>
    </location>
</feature>
<dbReference type="GO" id="GO:0005794">
    <property type="term" value="C:Golgi apparatus"/>
    <property type="evidence" value="ECO:0007669"/>
    <property type="project" value="TreeGrafter"/>
</dbReference>
<dbReference type="Pfam" id="PF12329">
    <property type="entry name" value="TMF_DNA_bd"/>
    <property type="match status" value="1"/>
</dbReference>
<organism evidence="3 4">
    <name type="scientific">Elysia chlorotica</name>
    <name type="common">Eastern emerald elysia</name>
    <name type="synonym">Sea slug</name>
    <dbReference type="NCBI Taxonomy" id="188477"/>
    <lineage>
        <taxon>Eukaryota</taxon>
        <taxon>Metazoa</taxon>
        <taxon>Spiralia</taxon>
        <taxon>Lophotrochozoa</taxon>
        <taxon>Mollusca</taxon>
        <taxon>Gastropoda</taxon>
        <taxon>Heterobranchia</taxon>
        <taxon>Euthyneura</taxon>
        <taxon>Panpulmonata</taxon>
        <taxon>Sacoglossa</taxon>
        <taxon>Placobranchoidea</taxon>
        <taxon>Plakobranchidae</taxon>
        <taxon>Elysia</taxon>
    </lineage>
</organism>
<feature type="coiled-coil region" evidence="1">
    <location>
        <begin position="826"/>
        <end position="926"/>
    </location>
</feature>
<dbReference type="STRING" id="188477.A0A3S1HZ18"/>
<feature type="region of interest" description="Disordered" evidence="2">
    <location>
        <begin position="1003"/>
        <end position="1022"/>
    </location>
</feature>
<evidence type="ECO:0000313" key="3">
    <source>
        <dbReference type="EMBL" id="RUS88994.1"/>
    </source>
</evidence>
<accession>A0A3S1HZ18</accession>
<reference evidence="3 4" key="1">
    <citation type="submission" date="2019-01" db="EMBL/GenBank/DDBJ databases">
        <title>A draft genome assembly of the solar-powered sea slug Elysia chlorotica.</title>
        <authorList>
            <person name="Cai H."/>
            <person name="Li Q."/>
            <person name="Fang X."/>
            <person name="Li J."/>
            <person name="Curtis N.E."/>
            <person name="Altenburger A."/>
            <person name="Shibata T."/>
            <person name="Feng M."/>
            <person name="Maeda T."/>
            <person name="Schwartz J.A."/>
            <person name="Shigenobu S."/>
            <person name="Lundholm N."/>
            <person name="Nishiyama T."/>
            <person name="Yang H."/>
            <person name="Hasebe M."/>
            <person name="Li S."/>
            <person name="Pierce S.K."/>
            <person name="Wang J."/>
        </authorList>
    </citation>
    <scope>NUCLEOTIDE SEQUENCE [LARGE SCALE GENOMIC DNA]</scope>
    <source>
        <strain evidence="3">EC2010</strain>
        <tissue evidence="3">Whole organism of an adult</tissue>
    </source>
</reference>
<feature type="compositionally biased region" description="Polar residues" evidence="2">
    <location>
        <begin position="464"/>
        <end position="473"/>
    </location>
</feature>
<feature type="compositionally biased region" description="Basic and acidic residues" evidence="2">
    <location>
        <begin position="478"/>
        <end position="495"/>
    </location>
</feature>
<dbReference type="PANTHER" id="PTHR46515:SF1">
    <property type="entry name" value="TATA ELEMENT MODULATORY FACTOR"/>
    <property type="match status" value="1"/>
</dbReference>
<dbReference type="EMBL" id="RQTK01000069">
    <property type="protein sequence ID" value="RUS88994.1"/>
    <property type="molecule type" value="Genomic_DNA"/>
</dbReference>
<feature type="compositionally biased region" description="Polar residues" evidence="2">
    <location>
        <begin position="592"/>
        <end position="602"/>
    </location>
</feature>
<dbReference type="InterPro" id="IPR022092">
    <property type="entry name" value="TMF_DNA-bd"/>
</dbReference>
<evidence type="ECO:0000256" key="1">
    <source>
        <dbReference type="SAM" id="Coils"/>
    </source>
</evidence>
<evidence type="ECO:0000313" key="4">
    <source>
        <dbReference type="Proteomes" id="UP000271974"/>
    </source>
</evidence>
<gene>
    <name evidence="3" type="ORF">EGW08_003241</name>
</gene>
<feature type="compositionally biased region" description="Polar residues" evidence="2">
    <location>
        <begin position="247"/>
        <end position="268"/>
    </location>
</feature>